<keyword evidence="10" id="KW-0456">Lyase</keyword>
<dbReference type="PROSITE" id="PS00168">
    <property type="entry name" value="TRP_SYNTHASE_BETA"/>
    <property type="match status" value="1"/>
</dbReference>
<evidence type="ECO:0000256" key="7">
    <source>
        <dbReference type="ARBA" id="ARBA00022822"/>
    </source>
</evidence>
<evidence type="ECO:0000259" key="13">
    <source>
        <dbReference type="Pfam" id="PF00291"/>
    </source>
</evidence>
<evidence type="ECO:0000256" key="2">
    <source>
        <dbReference type="ARBA" id="ARBA00004733"/>
    </source>
</evidence>
<dbReference type="Proteomes" id="UP000002368">
    <property type="component" value="Chromosome"/>
</dbReference>
<evidence type="ECO:0000256" key="6">
    <source>
        <dbReference type="ARBA" id="ARBA00022605"/>
    </source>
</evidence>
<keyword evidence="7" id="KW-0822">Tryptophan biosynthesis</keyword>
<evidence type="ECO:0000256" key="12">
    <source>
        <dbReference type="SAM" id="MobiDB-lite"/>
    </source>
</evidence>
<evidence type="ECO:0000256" key="5">
    <source>
        <dbReference type="ARBA" id="ARBA00012043"/>
    </source>
</evidence>
<dbReference type="NCBIfam" id="TIGR00263">
    <property type="entry name" value="trpB"/>
    <property type="match status" value="1"/>
</dbReference>
<keyword evidence="8" id="KW-0663">Pyridoxal phosphate</keyword>
<dbReference type="Gene3D" id="3.40.50.1100">
    <property type="match status" value="3"/>
</dbReference>
<dbReference type="EMBL" id="CP002017">
    <property type="protein sequence ID" value="ADG05066.1"/>
    <property type="molecule type" value="Genomic_DNA"/>
</dbReference>
<evidence type="ECO:0000313" key="14">
    <source>
        <dbReference type="EMBL" id="ADG05066.1"/>
    </source>
</evidence>
<dbReference type="KEGG" id="bts:Btus_0292"/>
<evidence type="ECO:0000256" key="1">
    <source>
        <dbReference type="ARBA" id="ARBA00001933"/>
    </source>
</evidence>
<dbReference type="eggNOG" id="COG0133">
    <property type="taxonomic scope" value="Bacteria"/>
</dbReference>
<name>D5WSI1_KYRT2</name>
<dbReference type="Pfam" id="PF00291">
    <property type="entry name" value="PALP"/>
    <property type="match status" value="1"/>
</dbReference>
<evidence type="ECO:0000313" key="15">
    <source>
        <dbReference type="Proteomes" id="UP000002368"/>
    </source>
</evidence>
<evidence type="ECO:0000256" key="4">
    <source>
        <dbReference type="ARBA" id="ARBA00011270"/>
    </source>
</evidence>
<keyword evidence="9" id="KW-0057">Aromatic amino acid biosynthesis</keyword>
<dbReference type="InterPro" id="IPR023026">
    <property type="entry name" value="Trp_synth_beta/beta-like"/>
</dbReference>
<evidence type="ECO:0000256" key="8">
    <source>
        <dbReference type="ARBA" id="ARBA00022898"/>
    </source>
</evidence>
<evidence type="ECO:0000256" key="3">
    <source>
        <dbReference type="ARBA" id="ARBA00009982"/>
    </source>
</evidence>
<dbReference type="SUPFAM" id="SSF53686">
    <property type="entry name" value="Tryptophan synthase beta subunit-like PLP-dependent enzymes"/>
    <property type="match status" value="1"/>
</dbReference>
<proteinExistence type="inferred from homology"/>
<feature type="region of interest" description="Disordered" evidence="12">
    <location>
        <begin position="363"/>
        <end position="428"/>
    </location>
</feature>
<feature type="domain" description="Tryptophan synthase beta chain-like PALP" evidence="13">
    <location>
        <begin position="61"/>
        <end position="267"/>
    </location>
</feature>
<dbReference type="EC" id="4.2.1.20" evidence="5"/>
<dbReference type="InterPro" id="IPR036052">
    <property type="entry name" value="TrpB-like_PALP_sf"/>
</dbReference>
<comment type="subunit">
    <text evidence="4">Tetramer of two alpha and two beta chains.</text>
</comment>
<comment type="catalytic activity">
    <reaction evidence="11">
        <text>(1S,2R)-1-C-(indol-3-yl)glycerol 3-phosphate + L-serine = D-glyceraldehyde 3-phosphate + L-tryptophan + H2O</text>
        <dbReference type="Rhea" id="RHEA:10532"/>
        <dbReference type="ChEBI" id="CHEBI:15377"/>
        <dbReference type="ChEBI" id="CHEBI:33384"/>
        <dbReference type="ChEBI" id="CHEBI:57912"/>
        <dbReference type="ChEBI" id="CHEBI:58866"/>
        <dbReference type="ChEBI" id="CHEBI:59776"/>
        <dbReference type="EC" id="4.2.1.20"/>
    </reaction>
</comment>
<dbReference type="InterPro" id="IPR006654">
    <property type="entry name" value="Trp_synth_beta"/>
</dbReference>
<protein>
    <recommendedName>
        <fullName evidence="5">tryptophan synthase</fullName>
        <ecNumber evidence="5">4.2.1.20</ecNumber>
    </recommendedName>
</protein>
<organism evidence="14 15">
    <name type="scientific">Kyrpidia tusciae (strain DSM 2912 / NBRC 15312 / T2)</name>
    <name type="common">Bacillus tusciae</name>
    <dbReference type="NCBI Taxonomy" id="562970"/>
    <lineage>
        <taxon>Bacteria</taxon>
        <taxon>Bacillati</taxon>
        <taxon>Bacillota</taxon>
        <taxon>Bacilli</taxon>
        <taxon>Bacillales</taxon>
        <taxon>Alicyclobacillaceae</taxon>
        <taxon>Kyrpidia</taxon>
    </lineage>
</organism>
<dbReference type="STRING" id="562970.Btus_0292"/>
<dbReference type="GO" id="GO:0005737">
    <property type="term" value="C:cytoplasm"/>
    <property type="evidence" value="ECO:0007669"/>
    <property type="project" value="TreeGrafter"/>
</dbReference>
<dbReference type="GO" id="GO:0004834">
    <property type="term" value="F:tryptophan synthase activity"/>
    <property type="evidence" value="ECO:0007669"/>
    <property type="project" value="UniProtKB-EC"/>
</dbReference>
<evidence type="ECO:0000256" key="10">
    <source>
        <dbReference type="ARBA" id="ARBA00023239"/>
    </source>
</evidence>
<sequence>MSILKVDEKTGIFGEGDQTFGGSFVPPALQKALDEVANAFARYKDDPEFNTELQAYYKDYAGRPNPLYFAKRLSDQVGGAKIYLKREDLNHTGAHKINNTLGQILLAKRLGKKQIIAETGAGQHGVATATAAALMGLECLIFMGELDMKRQALNVFRMELLGAKVIPATSGNRTLKEAVDEALMYFAGHPDSFYLLGSAVGPHPYPLMVRHFQSVIGREARAQILEKEGRLPDYVVAAVGGGSNAIGLFYPFVEDLSVKIIGVEPAGKGLDTGYHAAPPQCRGSGRAAWFSLLCHARPGKMLVDQRGIGLSRRWTGAQLLQGHWPCSVRRCERSGGPGCFPEFIQNRRDYSCPGIEPRRGLCHQIGSPAAKGRDHYCQPQRPGGQRRGPGRRNVGPHTRTSGKSLKQPKQPVPALDKTSRASPAPGRFFVTSSSQDVWQPLPLGRSCLESGRVIQ</sequence>
<evidence type="ECO:0000256" key="11">
    <source>
        <dbReference type="ARBA" id="ARBA00049047"/>
    </source>
</evidence>
<dbReference type="InterPro" id="IPR001926">
    <property type="entry name" value="TrpB-like_PALP"/>
</dbReference>
<evidence type="ECO:0000256" key="9">
    <source>
        <dbReference type="ARBA" id="ARBA00023141"/>
    </source>
</evidence>
<dbReference type="AlphaFoldDB" id="D5WSI1"/>
<reference evidence="14 15" key="1">
    <citation type="journal article" date="2011" name="Stand. Genomic Sci.">
        <title>Complete genome sequence of the thermophilic, hydrogen-oxidizing Bacillus tusciae type strain (T2) and reclassification in the new genus, Kyrpidia gen. nov. as Kyrpidia tusciae comb. nov. and emendation of the family Alicyclobacillaceae da Costa and Rainey, 2010.</title>
        <authorList>
            <person name="Klenk H.P."/>
            <person name="Lapidus A."/>
            <person name="Chertkov O."/>
            <person name="Copeland A."/>
            <person name="Del Rio T.G."/>
            <person name="Nolan M."/>
            <person name="Lucas S."/>
            <person name="Chen F."/>
            <person name="Tice H."/>
            <person name="Cheng J.F."/>
            <person name="Han C."/>
            <person name="Bruce D."/>
            <person name="Goodwin L."/>
            <person name="Pitluck S."/>
            <person name="Pati A."/>
            <person name="Ivanova N."/>
            <person name="Mavromatis K."/>
            <person name="Daum C."/>
            <person name="Chen A."/>
            <person name="Palaniappan K."/>
            <person name="Chang Y.J."/>
            <person name="Land M."/>
            <person name="Hauser L."/>
            <person name="Jeffries C.D."/>
            <person name="Detter J.C."/>
            <person name="Rohde M."/>
            <person name="Abt B."/>
            <person name="Pukall R."/>
            <person name="Goker M."/>
            <person name="Bristow J."/>
            <person name="Markowitz V."/>
            <person name="Hugenholtz P."/>
            <person name="Eisen J.A."/>
        </authorList>
    </citation>
    <scope>NUCLEOTIDE SEQUENCE [LARGE SCALE GENOMIC DNA]</scope>
    <source>
        <strain evidence="14 15">DSM 2912</strain>
    </source>
</reference>
<dbReference type="PANTHER" id="PTHR48077:SF3">
    <property type="entry name" value="TRYPTOPHAN SYNTHASE"/>
    <property type="match status" value="1"/>
</dbReference>
<comment type="cofactor">
    <cofactor evidence="1">
        <name>pyridoxal 5'-phosphate</name>
        <dbReference type="ChEBI" id="CHEBI:597326"/>
    </cofactor>
</comment>
<dbReference type="HOGENOM" id="CLU_601016_0_0_9"/>
<dbReference type="InterPro" id="IPR006653">
    <property type="entry name" value="Trp_synth_b_CS"/>
</dbReference>
<dbReference type="PANTHER" id="PTHR48077">
    <property type="entry name" value="TRYPTOPHAN SYNTHASE-RELATED"/>
    <property type="match status" value="1"/>
</dbReference>
<keyword evidence="6" id="KW-0028">Amino-acid biosynthesis</keyword>
<keyword evidence="15" id="KW-1185">Reference proteome</keyword>
<comment type="similarity">
    <text evidence="3">Belongs to the TrpB family.</text>
</comment>
<accession>D5WSI1</accession>
<comment type="pathway">
    <text evidence="2">Amino-acid biosynthesis; L-tryptophan biosynthesis; L-tryptophan from chorismate: step 5/5.</text>
</comment>
<gene>
    <name evidence="14" type="ordered locus">Btus_0292</name>
</gene>